<evidence type="ECO:0000256" key="1">
    <source>
        <dbReference type="ARBA" id="ARBA00004167"/>
    </source>
</evidence>
<dbReference type="AlphaFoldDB" id="A0A3B1DE23"/>
<accession>A0A3B1DE23</accession>
<proteinExistence type="predicted"/>
<dbReference type="PANTHER" id="PTHR30093:SF44">
    <property type="entry name" value="TYPE II SECRETION SYSTEM CORE PROTEIN G"/>
    <property type="match status" value="1"/>
</dbReference>
<feature type="transmembrane region" description="Helical" evidence="6">
    <location>
        <begin position="12"/>
        <end position="35"/>
    </location>
</feature>
<dbReference type="PANTHER" id="PTHR30093">
    <property type="entry name" value="GENERAL SECRETION PATHWAY PROTEIN G"/>
    <property type="match status" value="1"/>
</dbReference>
<dbReference type="GO" id="GO:0015627">
    <property type="term" value="C:type II protein secretion system complex"/>
    <property type="evidence" value="ECO:0007669"/>
    <property type="project" value="InterPro"/>
</dbReference>
<dbReference type="Pfam" id="PF07963">
    <property type="entry name" value="N_methyl"/>
    <property type="match status" value="1"/>
</dbReference>
<dbReference type="SUPFAM" id="SSF54523">
    <property type="entry name" value="Pili subunits"/>
    <property type="match status" value="1"/>
</dbReference>
<keyword evidence="4 6" id="KW-1133">Transmembrane helix</keyword>
<evidence type="ECO:0000313" key="7">
    <source>
        <dbReference type="EMBL" id="VAX26897.1"/>
    </source>
</evidence>
<evidence type="ECO:0000256" key="4">
    <source>
        <dbReference type="ARBA" id="ARBA00022989"/>
    </source>
</evidence>
<sequence>MFNRIKKNKGFTLIELMIVVAIVGILAAIAIPNFLNYQAKSQQAEAKANLGAIFTNMVAYAAENPAIGANGVYSGANLLNIGFAISGTNRYTYTVPTATSVGFSALATGTGGRVIGDLWRIGEDKFLRDVDNTTFNG</sequence>
<reference evidence="7" key="1">
    <citation type="submission" date="2018-06" db="EMBL/GenBank/DDBJ databases">
        <authorList>
            <person name="Zhirakovskaya E."/>
        </authorList>
    </citation>
    <scope>NUCLEOTIDE SEQUENCE</scope>
</reference>
<gene>
    <name evidence="7" type="ORF">MNBD_NITROSPIRAE01-835</name>
</gene>
<keyword evidence="3 6" id="KW-0812">Transmembrane</keyword>
<dbReference type="InterPro" id="IPR012902">
    <property type="entry name" value="N_methyl_site"/>
</dbReference>
<keyword evidence="5 6" id="KW-0472">Membrane</keyword>
<evidence type="ECO:0008006" key="8">
    <source>
        <dbReference type="Google" id="ProtNLM"/>
    </source>
</evidence>
<keyword evidence="2" id="KW-0488">Methylation</keyword>
<protein>
    <recommendedName>
        <fullName evidence="8">Prepilin-type N-terminal cleavage/methylation domain-containing protein</fullName>
    </recommendedName>
</protein>
<dbReference type="NCBIfam" id="TIGR02532">
    <property type="entry name" value="IV_pilin_GFxxxE"/>
    <property type="match status" value="1"/>
</dbReference>
<evidence type="ECO:0000256" key="2">
    <source>
        <dbReference type="ARBA" id="ARBA00022481"/>
    </source>
</evidence>
<organism evidence="7">
    <name type="scientific">hydrothermal vent metagenome</name>
    <dbReference type="NCBI Taxonomy" id="652676"/>
    <lineage>
        <taxon>unclassified sequences</taxon>
        <taxon>metagenomes</taxon>
        <taxon>ecological metagenomes</taxon>
    </lineage>
</organism>
<comment type="subcellular location">
    <subcellularLocation>
        <location evidence="1">Membrane</location>
        <topology evidence="1">Single-pass membrane protein</topology>
    </subcellularLocation>
</comment>
<dbReference type="EMBL" id="UOGF01000018">
    <property type="protein sequence ID" value="VAX26897.1"/>
    <property type="molecule type" value="Genomic_DNA"/>
</dbReference>
<evidence type="ECO:0000256" key="5">
    <source>
        <dbReference type="ARBA" id="ARBA00023136"/>
    </source>
</evidence>
<evidence type="ECO:0000256" key="6">
    <source>
        <dbReference type="SAM" id="Phobius"/>
    </source>
</evidence>
<dbReference type="PRINTS" id="PR00813">
    <property type="entry name" value="BCTERIALGSPG"/>
</dbReference>
<dbReference type="PROSITE" id="PS00409">
    <property type="entry name" value="PROKAR_NTER_METHYL"/>
    <property type="match status" value="1"/>
</dbReference>
<dbReference type="GO" id="GO:0016020">
    <property type="term" value="C:membrane"/>
    <property type="evidence" value="ECO:0007669"/>
    <property type="project" value="UniProtKB-SubCell"/>
</dbReference>
<dbReference type="InterPro" id="IPR000983">
    <property type="entry name" value="Bac_GSPG_pilin"/>
</dbReference>
<dbReference type="Gene3D" id="3.30.700.10">
    <property type="entry name" value="Glycoprotein, Type 4 Pilin"/>
    <property type="match status" value="1"/>
</dbReference>
<dbReference type="InterPro" id="IPR045584">
    <property type="entry name" value="Pilin-like"/>
</dbReference>
<dbReference type="GO" id="GO:0015628">
    <property type="term" value="P:protein secretion by the type II secretion system"/>
    <property type="evidence" value="ECO:0007669"/>
    <property type="project" value="InterPro"/>
</dbReference>
<name>A0A3B1DE23_9ZZZZ</name>
<evidence type="ECO:0000256" key="3">
    <source>
        <dbReference type="ARBA" id="ARBA00022692"/>
    </source>
</evidence>